<comment type="caution">
    <text evidence="3">The sequence shown here is derived from an EMBL/GenBank/DDBJ whole genome shotgun (WGS) entry which is preliminary data.</text>
</comment>
<protein>
    <recommendedName>
        <fullName evidence="2">GYF domain-containing protein</fullName>
    </recommendedName>
</protein>
<gene>
    <name evidence="3" type="ORF">ND2E_3613</name>
</gene>
<sequence>MKKWFFSDNGKVTGPLGLKESNELISKNPDLYAWHPSYTHWVPVSCINEFEVSISPPPPPIAIPKELIDNLNGEEKELLTTLDRIDKTVKITSDSLYEIDAELDNYGQIAHNLTEEVKAVVKTIEEQYAALQKNLANVIKTDY</sequence>
<dbReference type="InterPro" id="IPR025640">
    <property type="entry name" value="GYF_2"/>
</dbReference>
<dbReference type="Proteomes" id="UP000029843">
    <property type="component" value="Unassembled WGS sequence"/>
</dbReference>
<accession>A0A099KJC6</accession>
<evidence type="ECO:0000259" key="2">
    <source>
        <dbReference type="Pfam" id="PF14237"/>
    </source>
</evidence>
<dbReference type="PATRIC" id="fig|28229.4.peg.2764"/>
<reference evidence="3 4" key="1">
    <citation type="submission" date="2014-08" db="EMBL/GenBank/DDBJ databases">
        <title>Genomic and Phenotypic Diversity of Colwellia psychrerythraea strains from Disparate Marine Basins.</title>
        <authorList>
            <person name="Techtmann S.M."/>
            <person name="Stelling S.C."/>
            <person name="Utturkar S.M."/>
            <person name="Alshibli N."/>
            <person name="Harris A."/>
            <person name="Brown S.D."/>
            <person name="Hazen T.C."/>
        </authorList>
    </citation>
    <scope>NUCLEOTIDE SEQUENCE [LARGE SCALE GENOMIC DNA]</scope>
    <source>
        <strain evidence="3 4">ND2E</strain>
    </source>
</reference>
<evidence type="ECO:0000313" key="3">
    <source>
        <dbReference type="EMBL" id="KGJ90057.1"/>
    </source>
</evidence>
<dbReference type="AlphaFoldDB" id="A0A099KJC6"/>
<dbReference type="EMBL" id="JQED01000037">
    <property type="protein sequence ID" value="KGJ90057.1"/>
    <property type="molecule type" value="Genomic_DNA"/>
</dbReference>
<dbReference type="RefSeq" id="WP_033094449.1">
    <property type="nucleotide sequence ID" value="NZ_JQED01000037.1"/>
</dbReference>
<proteinExistence type="predicted"/>
<name>A0A099KJC6_COLPS</name>
<organism evidence="3 4">
    <name type="scientific">Colwellia psychrerythraea</name>
    <name type="common">Vibrio psychroerythus</name>
    <dbReference type="NCBI Taxonomy" id="28229"/>
    <lineage>
        <taxon>Bacteria</taxon>
        <taxon>Pseudomonadati</taxon>
        <taxon>Pseudomonadota</taxon>
        <taxon>Gammaproteobacteria</taxon>
        <taxon>Alteromonadales</taxon>
        <taxon>Colwelliaceae</taxon>
        <taxon>Colwellia</taxon>
    </lineage>
</organism>
<feature type="coiled-coil region" evidence="1">
    <location>
        <begin position="114"/>
        <end position="141"/>
    </location>
</feature>
<dbReference type="OrthoDB" id="9779518at2"/>
<keyword evidence="1" id="KW-0175">Coiled coil</keyword>
<evidence type="ECO:0000313" key="4">
    <source>
        <dbReference type="Proteomes" id="UP000029843"/>
    </source>
</evidence>
<evidence type="ECO:0000256" key="1">
    <source>
        <dbReference type="SAM" id="Coils"/>
    </source>
</evidence>
<dbReference type="Pfam" id="PF14237">
    <property type="entry name" value="GYF_2"/>
    <property type="match status" value="1"/>
</dbReference>
<feature type="domain" description="GYF" evidence="2">
    <location>
        <begin position="4"/>
        <end position="50"/>
    </location>
</feature>